<proteinExistence type="predicted"/>
<accession>A0ABT6AUM2</accession>
<reference evidence="2 3" key="1">
    <citation type="submission" date="2023-03" db="EMBL/GenBank/DDBJ databases">
        <title>Draft assemblies of triclosan tolerant bacteria isolated from returned activated sludge.</title>
        <authorList>
            <person name="Van Hamelsveld S."/>
        </authorList>
    </citation>
    <scope>NUCLEOTIDE SEQUENCE [LARGE SCALE GENOMIC DNA]</scope>
    <source>
        <strain evidence="2 3">GW210010_S58</strain>
    </source>
</reference>
<feature type="non-terminal residue" evidence="2">
    <location>
        <position position="103"/>
    </location>
</feature>
<evidence type="ECO:0000256" key="1">
    <source>
        <dbReference type="SAM" id="MobiDB-lite"/>
    </source>
</evidence>
<feature type="region of interest" description="Disordered" evidence="1">
    <location>
        <begin position="1"/>
        <end position="35"/>
    </location>
</feature>
<feature type="compositionally biased region" description="Low complexity" evidence="1">
    <location>
        <begin position="1"/>
        <end position="10"/>
    </location>
</feature>
<gene>
    <name evidence="2" type="ORF">P3W85_24555</name>
</gene>
<name>A0ABT6AUM2_9BURK</name>
<keyword evidence="3" id="KW-1185">Reference proteome</keyword>
<comment type="caution">
    <text evidence="2">The sequence shown here is derived from an EMBL/GenBank/DDBJ whole genome shotgun (WGS) entry which is preliminary data.</text>
</comment>
<dbReference type="EMBL" id="JARJLM010000416">
    <property type="protein sequence ID" value="MDF3836098.1"/>
    <property type="molecule type" value="Genomic_DNA"/>
</dbReference>
<organism evidence="2 3">
    <name type="scientific">Cupriavidus basilensis</name>
    <dbReference type="NCBI Taxonomy" id="68895"/>
    <lineage>
        <taxon>Bacteria</taxon>
        <taxon>Pseudomonadati</taxon>
        <taxon>Pseudomonadota</taxon>
        <taxon>Betaproteobacteria</taxon>
        <taxon>Burkholderiales</taxon>
        <taxon>Burkholderiaceae</taxon>
        <taxon>Cupriavidus</taxon>
    </lineage>
</organism>
<evidence type="ECO:0000313" key="3">
    <source>
        <dbReference type="Proteomes" id="UP001216674"/>
    </source>
</evidence>
<protein>
    <submittedName>
        <fullName evidence="2">tRNA epoxyqueuosine(34) reductase QueG</fullName>
    </submittedName>
</protein>
<evidence type="ECO:0000313" key="2">
    <source>
        <dbReference type="EMBL" id="MDF3836098.1"/>
    </source>
</evidence>
<dbReference type="Proteomes" id="UP001216674">
    <property type="component" value="Unassembled WGS sequence"/>
</dbReference>
<sequence>MIDRAAQAPTASPPPACGAAPQGAPRLDPPLARPGTDAAGLAALARSIRAWGAELGFDAVSIAEVDLSRAEAGLMAWLAQGYHGDMDYMANHGVRRARPAELV</sequence>